<dbReference type="InterPro" id="IPR021251">
    <property type="entry name" value="DUF2793"/>
</dbReference>
<dbReference type="Pfam" id="PF10983">
    <property type="entry name" value="DUF2793"/>
    <property type="match status" value="1"/>
</dbReference>
<dbReference type="Proteomes" id="UP001195941">
    <property type="component" value="Unassembled WGS sequence"/>
</dbReference>
<dbReference type="EMBL" id="JADMKU010000002">
    <property type="protein sequence ID" value="MBR9650059.1"/>
    <property type="molecule type" value="Genomic_DNA"/>
</dbReference>
<dbReference type="RefSeq" id="WP_212699573.1">
    <property type="nucleotide sequence ID" value="NZ_JADMKU010000002.1"/>
</dbReference>
<gene>
    <name evidence="1" type="ORF">IT775_02845</name>
</gene>
<protein>
    <submittedName>
        <fullName evidence="1">DUF2793 domain-containing protein</fullName>
    </submittedName>
</protein>
<evidence type="ECO:0000313" key="2">
    <source>
        <dbReference type="Proteomes" id="UP001195941"/>
    </source>
</evidence>
<proteinExistence type="predicted"/>
<name>A0ABS5HMC4_9RHOB</name>
<sequence length="82" mass="8837">MTDLSPRLSLPYLQPSQAQKHVTHNEALVQLDALVQLSVLTFEVSTPPSQPAEGEIYALGPAPTGDWAGQEGKLAIRGENAW</sequence>
<evidence type="ECO:0000313" key="1">
    <source>
        <dbReference type="EMBL" id="MBR9650059.1"/>
    </source>
</evidence>
<reference evidence="1 2" key="1">
    <citation type="journal article" date="2021" name="Arch. Microbiol.">
        <title>Thalassobius aquimarinus sp. nov., isolated from the Sea of Japan seashore.</title>
        <authorList>
            <person name="Kurilenko V.V."/>
            <person name="Romanenko L.A."/>
            <person name="Chernysheva N.Y."/>
            <person name="Velansky P.V."/>
            <person name="Tekutyeva L.A."/>
            <person name="Isaeva M.P."/>
            <person name="Mikhailov V.V."/>
        </authorList>
    </citation>
    <scope>NUCLEOTIDE SEQUENCE [LARGE SCALE GENOMIC DNA]</scope>
    <source>
        <strain evidence="1 2">KMM 8518</strain>
    </source>
</reference>
<organism evidence="1 2">
    <name type="scientific">Thalassovita aquimarina</name>
    <dbReference type="NCBI Taxonomy" id="2785917"/>
    <lineage>
        <taxon>Bacteria</taxon>
        <taxon>Pseudomonadati</taxon>
        <taxon>Pseudomonadota</taxon>
        <taxon>Alphaproteobacteria</taxon>
        <taxon>Rhodobacterales</taxon>
        <taxon>Roseobacteraceae</taxon>
        <taxon>Thalassovita</taxon>
    </lineage>
</organism>
<accession>A0ABS5HMC4</accession>
<keyword evidence="2" id="KW-1185">Reference proteome</keyword>
<comment type="caution">
    <text evidence="1">The sequence shown here is derived from an EMBL/GenBank/DDBJ whole genome shotgun (WGS) entry which is preliminary data.</text>
</comment>